<gene>
    <name evidence="4" type="ORF">AAEO58_09305</name>
</gene>
<evidence type="ECO:0000256" key="1">
    <source>
        <dbReference type="ARBA" id="ARBA00003989"/>
    </source>
</evidence>
<dbReference type="EMBL" id="JBBYHT010000004">
    <property type="protein sequence ID" value="MEL1248240.1"/>
    <property type="molecule type" value="Genomic_DNA"/>
</dbReference>
<organism evidence="4 5">
    <name type="scientific">Flavobacterium helocola</name>
    <dbReference type="NCBI Taxonomy" id="3139139"/>
    <lineage>
        <taxon>Bacteria</taxon>
        <taxon>Pseudomonadati</taxon>
        <taxon>Bacteroidota</taxon>
        <taxon>Flavobacteriia</taxon>
        <taxon>Flavobacteriales</taxon>
        <taxon>Flavobacteriaceae</taxon>
        <taxon>Flavobacterium</taxon>
    </lineage>
</organism>
<reference evidence="4 5" key="1">
    <citation type="submission" date="2024-04" db="EMBL/GenBank/DDBJ databases">
        <title>Flavobacterium sp. DGU41 16S ribosomal RNA gene Genome sequencing and assembly.</title>
        <authorList>
            <person name="Park S."/>
        </authorList>
    </citation>
    <scope>NUCLEOTIDE SEQUENCE [LARGE SCALE GENOMIC DNA]</scope>
    <source>
        <strain evidence="4 5">DGU41</strain>
    </source>
</reference>
<comment type="function">
    <text evidence="1">May be involved in the biogenesis of curli organelles.</text>
</comment>
<evidence type="ECO:0000256" key="3">
    <source>
        <dbReference type="ARBA" id="ARBA00022729"/>
    </source>
</evidence>
<dbReference type="Proteomes" id="UP001393056">
    <property type="component" value="Unassembled WGS sequence"/>
</dbReference>
<sequence length="145" mass="16067">MKTYITLFACFFIGFSVAQNLVYKPKNPAFGGDTFNYQWMLSSAESQNLLKDPDGEDGFEQQSDLERFRDNLNSQLLSYLSRELFDNQFGSNTSGSGDGTGSGTQNGVYTFGSLSVELYESNLGLVVNILDILTGEETQVIIPRN</sequence>
<proteinExistence type="predicted"/>
<protein>
    <recommendedName>
        <fullName evidence="2">Curli production assembly/transport component CsgF</fullName>
    </recommendedName>
</protein>
<comment type="caution">
    <text evidence="4">The sequence shown here is derived from an EMBL/GenBank/DDBJ whole genome shotgun (WGS) entry which is preliminary data.</text>
</comment>
<evidence type="ECO:0000313" key="4">
    <source>
        <dbReference type="EMBL" id="MEL1248240.1"/>
    </source>
</evidence>
<accession>A0ABU9I742</accession>
<dbReference type="Pfam" id="PF10614">
    <property type="entry name" value="CsgF"/>
    <property type="match status" value="1"/>
</dbReference>
<name>A0ABU9I742_9FLAO</name>
<dbReference type="RefSeq" id="WP_262318449.1">
    <property type="nucleotide sequence ID" value="NZ_JBBYHT010000004.1"/>
</dbReference>
<evidence type="ECO:0000256" key="2">
    <source>
        <dbReference type="ARBA" id="ARBA00014031"/>
    </source>
</evidence>
<keyword evidence="3" id="KW-0732">Signal</keyword>
<keyword evidence="5" id="KW-1185">Reference proteome</keyword>
<evidence type="ECO:0000313" key="5">
    <source>
        <dbReference type="Proteomes" id="UP001393056"/>
    </source>
</evidence>
<dbReference type="InterPro" id="IPR018893">
    <property type="entry name" value="T8SS_CsgF"/>
</dbReference>